<feature type="non-terminal residue" evidence="1">
    <location>
        <position position="78"/>
    </location>
</feature>
<dbReference type="AlphaFoldDB" id="A0AAN6WKQ5"/>
<reference evidence="1" key="2">
    <citation type="submission" date="2023-05" db="EMBL/GenBank/DDBJ databases">
        <authorList>
            <consortium name="Lawrence Berkeley National Laboratory"/>
            <person name="Steindorff A."/>
            <person name="Hensen N."/>
            <person name="Bonometti L."/>
            <person name="Westerberg I."/>
            <person name="Brannstrom I.O."/>
            <person name="Guillou S."/>
            <person name="Cros-Aarteil S."/>
            <person name="Calhoun S."/>
            <person name="Haridas S."/>
            <person name="Kuo A."/>
            <person name="Mondo S."/>
            <person name="Pangilinan J."/>
            <person name="Riley R."/>
            <person name="Labutti K."/>
            <person name="Andreopoulos B."/>
            <person name="Lipzen A."/>
            <person name="Chen C."/>
            <person name="Yanf M."/>
            <person name="Daum C."/>
            <person name="Ng V."/>
            <person name="Clum A."/>
            <person name="Ohm R."/>
            <person name="Martin F."/>
            <person name="Silar P."/>
            <person name="Natvig D."/>
            <person name="Lalanne C."/>
            <person name="Gautier V."/>
            <person name="Ament-Velasquez S.L."/>
            <person name="Kruys A."/>
            <person name="Hutchinson M.I."/>
            <person name="Powell A.J."/>
            <person name="Barry K."/>
            <person name="Miller A.N."/>
            <person name="Grigoriev I.V."/>
            <person name="Debuchy R."/>
            <person name="Gladieux P."/>
            <person name="Thoren M.H."/>
            <person name="Johannesson H."/>
        </authorList>
    </citation>
    <scope>NUCLEOTIDE SEQUENCE</scope>
    <source>
        <strain evidence="1">PSN309</strain>
    </source>
</reference>
<dbReference type="Pfam" id="PF26639">
    <property type="entry name" value="Het-6_barrel"/>
    <property type="match status" value="1"/>
</dbReference>
<comment type="caution">
    <text evidence="1">The sequence shown here is derived from an EMBL/GenBank/DDBJ whole genome shotgun (WGS) entry which is preliminary data.</text>
</comment>
<accession>A0AAN6WKQ5</accession>
<protein>
    <submittedName>
        <fullName evidence="1">Uncharacterized protein</fullName>
    </submittedName>
</protein>
<evidence type="ECO:0000313" key="1">
    <source>
        <dbReference type="EMBL" id="KAK4182157.1"/>
    </source>
</evidence>
<dbReference type="Proteomes" id="UP001302126">
    <property type="component" value="Unassembled WGS sequence"/>
</dbReference>
<sequence>RNFIITEKGYMGWAEKRCKKGDVIVIMGGGHAPFVSSPVEDSERRIFEGDAQKYSQLPQYRMLGDAYVQGIMEGEAFE</sequence>
<proteinExistence type="predicted"/>
<organism evidence="1 2">
    <name type="scientific">Podospora australis</name>
    <dbReference type="NCBI Taxonomy" id="1536484"/>
    <lineage>
        <taxon>Eukaryota</taxon>
        <taxon>Fungi</taxon>
        <taxon>Dikarya</taxon>
        <taxon>Ascomycota</taxon>
        <taxon>Pezizomycotina</taxon>
        <taxon>Sordariomycetes</taxon>
        <taxon>Sordariomycetidae</taxon>
        <taxon>Sordariales</taxon>
        <taxon>Podosporaceae</taxon>
        <taxon>Podospora</taxon>
    </lineage>
</organism>
<reference evidence="1" key="1">
    <citation type="journal article" date="2023" name="Mol. Phylogenet. Evol.">
        <title>Genome-scale phylogeny and comparative genomics of the fungal order Sordariales.</title>
        <authorList>
            <person name="Hensen N."/>
            <person name="Bonometti L."/>
            <person name="Westerberg I."/>
            <person name="Brannstrom I.O."/>
            <person name="Guillou S."/>
            <person name="Cros-Aarteil S."/>
            <person name="Calhoun S."/>
            <person name="Haridas S."/>
            <person name="Kuo A."/>
            <person name="Mondo S."/>
            <person name="Pangilinan J."/>
            <person name="Riley R."/>
            <person name="LaButti K."/>
            <person name="Andreopoulos B."/>
            <person name="Lipzen A."/>
            <person name="Chen C."/>
            <person name="Yan M."/>
            <person name="Daum C."/>
            <person name="Ng V."/>
            <person name="Clum A."/>
            <person name="Steindorff A."/>
            <person name="Ohm R.A."/>
            <person name="Martin F."/>
            <person name="Silar P."/>
            <person name="Natvig D.O."/>
            <person name="Lalanne C."/>
            <person name="Gautier V."/>
            <person name="Ament-Velasquez S.L."/>
            <person name="Kruys A."/>
            <person name="Hutchinson M.I."/>
            <person name="Powell A.J."/>
            <person name="Barry K."/>
            <person name="Miller A.N."/>
            <person name="Grigoriev I.V."/>
            <person name="Debuchy R."/>
            <person name="Gladieux P."/>
            <person name="Hiltunen Thoren M."/>
            <person name="Johannesson H."/>
        </authorList>
    </citation>
    <scope>NUCLEOTIDE SEQUENCE</scope>
    <source>
        <strain evidence="1">PSN309</strain>
    </source>
</reference>
<keyword evidence="2" id="KW-1185">Reference proteome</keyword>
<dbReference type="EMBL" id="MU864735">
    <property type="protein sequence ID" value="KAK4182157.1"/>
    <property type="molecule type" value="Genomic_DNA"/>
</dbReference>
<gene>
    <name evidence="1" type="ORF">QBC35DRAFT_368583</name>
</gene>
<name>A0AAN6WKQ5_9PEZI</name>
<feature type="non-terminal residue" evidence="1">
    <location>
        <position position="1"/>
    </location>
</feature>
<evidence type="ECO:0000313" key="2">
    <source>
        <dbReference type="Proteomes" id="UP001302126"/>
    </source>
</evidence>